<dbReference type="GO" id="GO:0051213">
    <property type="term" value="F:dioxygenase activity"/>
    <property type="evidence" value="ECO:0007669"/>
    <property type="project" value="UniProtKB-KW"/>
</dbReference>
<proteinExistence type="inferred from homology"/>
<dbReference type="InterPro" id="IPR011051">
    <property type="entry name" value="RmlC_Cupin_sf"/>
</dbReference>
<dbReference type="Gene3D" id="2.60.120.10">
    <property type="entry name" value="Jelly Rolls"/>
    <property type="match status" value="1"/>
</dbReference>
<sequence length="173" mass="19291">MSVRRVTAPALSLAELVDLTQEVADEVRRGCHEVHADADERWHVRLRRDDQVDVWLISWTTDQGTQLHDHGGSSGAYTVVEGELSEAVWTPGAHELRETVRGEGDTVVFGEHYVHDVRNVESRTAVSVHAYSPPLEQMNYYDAENGQLVKLASAWTDDPEAPAPEVVTQRHAS</sequence>
<keyword evidence="5" id="KW-0408">Iron</keyword>
<comment type="caution">
    <text evidence="6">The sequence shown here is derived from an EMBL/GenBank/DDBJ whole genome shotgun (WGS) entry which is preliminary data.</text>
</comment>
<comment type="similarity">
    <text evidence="1">Belongs to the cysteine dioxygenase family.</text>
</comment>
<dbReference type="RefSeq" id="WP_344201599.1">
    <property type="nucleotide sequence ID" value="NZ_BAAAME010000004.1"/>
</dbReference>
<dbReference type="PANTHER" id="PTHR12918:SF1">
    <property type="entry name" value="CYSTEINE DIOXYGENASE TYPE 1"/>
    <property type="match status" value="1"/>
</dbReference>
<keyword evidence="7" id="KW-1185">Reference proteome</keyword>
<accession>A0ABN2JXC1</accession>
<dbReference type="SUPFAM" id="SSF51182">
    <property type="entry name" value="RmlC-like cupins"/>
    <property type="match status" value="1"/>
</dbReference>
<keyword evidence="2" id="KW-0479">Metal-binding</keyword>
<evidence type="ECO:0000256" key="1">
    <source>
        <dbReference type="ARBA" id="ARBA00006622"/>
    </source>
</evidence>
<evidence type="ECO:0000256" key="2">
    <source>
        <dbReference type="ARBA" id="ARBA00022723"/>
    </source>
</evidence>
<keyword evidence="3 6" id="KW-0223">Dioxygenase</keyword>
<reference evidence="6 7" key="1">
    <citation type="journal article" date="2019" name="Int. J. Syst. Evol. Microbiol.">
        <title>The Global Catalogue of Microorganisms (GCM) 10K type strain sequencing project: providing services to taxonomists for standard genome sequencing and annotation.</title>
        <authorList>
            <consortium name="The Broad Institute Genomics Platform"/>
            <consortium name="The Broad Institute Genome Sequencing Center for Infectious Disease"/>
            <person name="Wu L."/>
            <person name="Ma J."/>
        </authorList>
    </citation>
    <scope>NUCLEOTIDE SEQUENCE [LARGE SCALE GENOMIC DNA]</scope>
    <source>
        <strain evidence="6 7">JCM 13518</strain>
    </source>
</reference>
<organism evidence="6 7">
    <name type="scientific">Aeromicrobium alkaliterrae</name>
    <dbReference type="NCBI Taxonomy" id="302168"/>
    <lineage>
        <taxon>Bacteria</taxon>
        <taxon>Bacillati</taxon>
        <taxon>Actinomycetota</taxon>
        <taxon>Actinomycetes</taxon>
        <taxon>Propionibacteriales</taxon>
        <taxon>Nocardioidaceae</taxon>
        <taxon>Aeromicrobium</taxon>
    </lineage>
</organism>
<evidence type="ECO:0000256" key="5">
    <source>
        <dbReference type="ARBA" id="ARBA00023004"/>
    </source>
</evidence>
<evidence type="ECO:0000313" key="7">
    <source>
        <dbReference type="Proteomes" id="UP001501057"/>
    </source>
</evidence>
<dbReference type="InterPro" id="IPR014710">
    <property type="entry name" value="RmlC-like_jellyroll"/>
</dbReference>
<keyword evidence="4" id="KW-0560">Oxidoreductase</keyword>
<gene>
    <name evidence="6" type="ORF">GCM10009710_23070</name>
</gene>
<evidence type="ECO:0000256" key="4">
    <source>
        <dbReference type="ARBA" id="ARBA00023002"/>
    </source>
</evidence>
<protein>
    <submittedName>
        <fullName evidence="6">Cysteine dioxygenase family protein</fullName>
    </submittedName>
</protein>
<dbReference type="CDD" id="cd10548">
    <property type="entry name" value="cupin_CDO"/>
    <property type="match status" value="1"/>
</dbReference>
<dbReference type="InterPro" id="IPR010300">
    <property type="entry name" value="CDO_1"/>
</dbReference>
<dbReference type="Pfam" id="PF05995">
    <property type="entry name" value="CDO_I"/>
    <property type="match status" value="1"/>
</dbReference>
<evidence type="ECO:0000256" key="3">
    <source>
        <dbReference type="ARBA" id="ARBA00022964"/>
    </source>
</evidence>
<dbReference type="PANTHER" id="PTHR12918">
    <property type="entry name" value="CYSTEINE DIOXYGENASE"/>
    <property type="match status" value="1"/>
</dbReference>
<evidence type="ECO:0000313" key="6">
    <source>
        <dbReference type="EMBL" id="GAA1742355.1"/>
    </source>
</evidence>
<dbReference type="EMBL" id="BAAAME010000004">
    <property type="protein sequence ID" value="GAA1742355.1"/>
    <property type="molecule type" value="Genomic_DNA"/>
</dbReference>
<dbReference type="Proteomes" id="UP001501057">
    <property type="component" value="Unassembled WGS sequence"/>
</dbReference>
<name>A0ABN2JXC1_9ACTN</name>